<evidence type="ECO:0000259" key="1">
    <source>
        <dbReference type="Pfam" id="PF08800"/>
    </source>
</evidence>
<name>A0A928BPJ9_XYLRU</name>
<evidence type="ECO:0000313" key="2">
    <source>
        <dbReference type="EMBL" id="MBE6265048.1"/>
    </source>
</evidence>
<organism evidence="2 3">
    <name type="scientific">Xylanibacter ruminicola</name>
    <name type="common">Prevotella ruminicola</name>
    <dbReference type="NCBI Taxonomy" id="839"/>
    <lineage>
        <taxon>Bacteria</taxon>
        <taxon>Pseudomonadati</taxon>
        <taxon>Bacteroidota</taxon>
        <taxon>Bacteroidia</taxon>
        <taxon>Bacteroidales</taxon>
        <taxon>Prevotellaceae</taxon>
        <taxon>Xylanibacter</taxon>
    </lineage>
</organism>
<sequence>MFCYQKNFSNPTLPVDEAQFWALVKAAKWNENIDKFRETGDASLKRKLPAFIFQATFDETESANGKLGAWRKQKATRLTGLVVMDLDHIDNPLTLYQGWIEKGLDLKALGIVLVYISPSGKGLKIVFKARLDWGNLVDNQHAMAKVLGDDVVIDESGKDSSRMSYICKESDILYIDKELFTYENKEFAERYNALYRDGHSQATNPHDRYQSPVTQDEIKWRGYDVQSIIDARYGDKLPCQADSNRHTESLKLATDLLLMLDGDKTAVQRMVESQSWVKEIIDERNENVSQTVASAAECVAQKEKKYASSLPSKAMQEAIQKATGRTFQEITKTQTTRTVAMAEEDINRWLWEWGEQIEAMAEDFPLLKDICKGLKRNQYPAALFVAGGLMMTLMTRCTYRFYHRPEELRRLNNSTLIIGDPASGKSFATRLFKLLASPIVEADKIGKDAINAYREQMRTKGANKEKPKKPKVVVRIHPARTSNAQFIQDMVNAVEEVNGEPMQLHMLTFDTELDNTLSLQKGGSYIDKQALQLKAFHNEEDGQAYSNVDSVFQEFYVIWNYIYTGTPIALKKMVNEQNFGSGLATRLTCIPLPATNFEMMSRESFVDYESDNRLKEWAEKLDKMKGELSVQKIVDELYDWTARRMEDAKENDSKADEMLLKRCAYHGLNFSAPFIVMRHWDKMKQDGQYWCGEFETDEVDWKLAELIVNIQYACQRHYFGAMAENYFDNKLKDASMNVQRKQKTLESFGRLPEEFTIEDVVHCFNLGSAGSARKKVTRMQCDHLIEKISKEKGQEKALYRKTGNIMF</sequence>
<dbReference type="InterPro" id="IPR014907">
    <property type="entry name" value="BT4734-like_N"/>
</dbReference>
<feature type="domain" description="BT4734-like N-terminal" evidence="1">
    <location>
        <begin position="44"/>
        <end position="174"/>
    </location>
</feature>
<dbReference type="AlphaFoldDB" id="A0A928BPJ9"/>
<dbReference type="Proteomes" id="UP000763088">
    <property type="component" value="Unassembled WGS sequence"/>
</dbReference>
<comment type="caution">
    <text evidence="2">The sequence shown here is derived from an EMBL/GenBank/DDBJ whole genome shotgun (WGS) entry which is preliminary data.</text>
</comment>
<dbReference type="Pfam" id="PF08800">
    <property type="entry name" value="BT4734-like_N"/>
    <property type="match status" value="1"/>
</dbReference>
<reference evidence="2" key="1">
    <citation type="submission" date="2019-04" db="EMBL/GenBank/DDBJ databases">
        <title>Evolution of Biomass-Degrading Anaerobic Consortia Revealed by Metagenomics.</title>
        <authorList>
            <person name="Peng X."/>
        </authorList>
    </citation>
    <scope>NUCLEOTIDE SEQUENCE</scope>
    <source>
        <strain evidence="2">SIG141</strain>
    </source>
</reference>
<gene>
    <name evidence="2" type="ORF">E7102_01045</name>
</gene>
<accession>A0A928BPJ9</accession>
<dbReference type="EMBL" id="SUYD01000001">
    <property type="protein sequence ID" value="MBE6265048.1"/>
    <property type="molecule type" value="Genomic_DNA"/>
</dbReference>
<evidence type="ECO:0000313" key="3">
    <source>
        <dbReference type="Proteomes" id="UP000763088"/>
    </source>
</evidence>
<proteinExistence type="predicted"/>
<protein>
    <recommendedName>
        <fullName evidence="1">BT4734-like N-terminal domain-containing protein</fullName>
    </recommendedName>
</protein>